<evidence type="ECO:0000313" key="3">
    <source>
        <dbReference type="EMBL" id="GAJ29699.1"/>
    </source>
</evidence>
<dbReference type="Proteomes" id="UP000019760">
    <property type="component" value="Unassembled WGS sequence"/>
</dbReference>
<dbReference type="SUPFAM" id="SSF52833">
    <property type="entry name" value="Thioredoxin-like"/>
    <property type="match status" value="1"/>
</dbReference>
<dbReference type="InterPro" id="IPR013766">
    <property type="entry name" value="Thioredoxin_domain"/>
</dbReference>
<dbReference type="GO" id="GO:0016491">
    <property type="term" value="F:oxidoreductase activity"/>
    <property type="evidence" value="ECO:0007669"/>
    <property type="project" value="InterPro"/>
</dbReference>
<dbReference type="Gene3D" id="3.40.30.10">
    <property type="entry name" value="Glutaredoxin"/>
    <property type="match status" value="1"/>
</dbReference>
<dbReference type="AlphaFoldDB" id="A0A023D6J5"/>
<dbReference type="InterPro" id="IPR050553">
    <property type="entry name" value="Thioredoxin_ResA/DsbE_sf"/>
</dbReference>
<dbReference type="PANTHER" id="PTHR42852:SF13">
    <property type="entry name" value="PROTEIN DIPZ"/>
    <property type="match status" value="1"/>
</dbReference>
<evidence type="ECO:0000256" key="1">
    <source>
        <dbReference type="SAM" id="SignalP"/>
    </source>
</evidence>
<feature type="chain" id="PRO_5030001417" evidence="1">
    <location>
        <begin position="19"/>
        <end position="354"/>
    </location>
</feature>
<dbReference type="CDD" id="cd03012">
    <property type="entry name" value="TlpA_like_DipZ_like"/>
    <property type="match status" value="1"/>
</dbReference>
<dbReference type="Gene3D" id="2.60.120.260">
    <property type="entry name" value="Galactose-binding domain-like"/>
    <property type="match status" value="1"/>
</dbReference>
<proteinExistence type="predicted"/>
<keyword evidence="4" id="KW-1185">Reference proteome</keyword>
<dbReference type="InterPro" id="IPR036249">
    <property type="entry name" value="Thioredoxin-like_sf"/>
</dbReference>
<dbReference type="PROSITE" id="PS51352">
    <property type="entry name" value="THIOREDOXIN_2"/>
    <property type="match status" value="1"/>
</dbReference>
<protein>
    <submittedName>
        <fullName evidence="3">Alkyl hydroperoxide reductase/thiol specific antioxidant/Mal allergen</fullName>
    </submittedName>
</protein>
<evidence type="ECO:0000313" key="4">
    <source>
        <dbReference type="Proteomes" id="UP000019760"/>
    </source>
</evidence>
<dbReference type="Pfam" id="PF00578">
    <property type="entry name" value="AhpC-TSA"/>
    <property type="match status" value="1"/>
</dbReference>
<dbReference type="OrthoDB" id="9811352at2"/>
<keyword evidence="1" id="KW-0732">Signal</keyword>
<dbReference type="RefSeq" id="WP_052512007.1">
    <property type="nucleotide sequence ID" value="NZ_BAND01000075.1"/>
</dbReference>
<dbReference type="InterPro" id="IPR000866">
    <property type="entry name" value="AhpC/TSA"/>
</dbReference>
<reference evidence="3 4" key="2">
    <citation type="journal article" date="2014" name="FEMS Microbiol. Lett.">
        <title>Draft genomic DNA sequence of the facultatively methylotrophic bacterium Acidomonas methanolica type strain MB58.</title>
        <authorList>
            <person name="Higashiura N."/>
            <person name="Hadano H."/>
            <person name="Hirakawa H."/>
            <person name="Matsutani M."/>
            <person name="Takabe S."/>
            <person name="Matsushita K."/>
            <person name="Azuma Y."/>
        </authorList>
    </citation>
    <scope>NUCLEOTIDE SEQUENCE [LARGE SCALE GENOMIC DNA]</scope>
    <source>
        <strain evidence="3 4">MB58</strain>
    </source>
</reference>
<dbReference type="PANTHER" id="PTHR42852">
    <property type="entry name" value="THIOL:DISULFIDE INTERCHANGE PROTEIN DSBE"/>
    <property type="match status" value="1"/>
</dbReference>
<dbReference type="GO" id="GO:0016209">
    <property type="term" value="F:antioxidant activity"/>
    <property type="evidence" value="ECO:0007669"/>
    <property type="project" value="InterPro"/>
</dbReference>
<dbReference type="EMBL" id="BAND01000075">
    <property type="protein sequence ID" value="GAJ29699.1"/>
    <property type="molecule type" value="Genomic_DNA"/>
</dbReference>
<comment type="caution">
    <text evidence="3">The sequence shown here is derived from an EMBL/GenBank/DDBJ whole genome shotgun (WGS) entry which is preliminary data.</text>
</comment>
<accession>A0A023D6J5</accession>
<sequence length="354" mass="38305">MSLSPLRFRLLPALLALAALVLPAAPRAQPLLAREGSLPALDGATGWLNTPPLTRAALRGKVVLVDFWTYSCINCLRELPTVEAWSEKYKPYGLVVIGVHAPEFAFEKKLDNIKAAISRYHITFPVAVDNDMAIWNGFDNQYWPAAYLADAKGVIRYHHFGEGQYDRTERAIQTLLREAGATGVPDTLVAADGTGAQAEGDFADMLSPETYIGYARARHFASTGGMVQDSANEYLTDAAGLGLNGWGLTGLWTVGADDAVLDRPGGAILFLFHARDLHLVLGPGPDGKPVRFRVTIDGRPPGMQHGVDTDAAGNGMVAGQRLYQLVRQTGPVTDHLFRIDFLDPGVQAFSFTFG</sequence>
<reference evidence="4" key="1">
    <citation type="journal article" date="2014" name="FEMS Microbiol. Lett.">
        <title>Draft Genomic DNA Sequence of the Facultatively Methylotrophic Bacterium Acidomonas methanolica type strain MB58.</title>
        <authorList>
            <person name="Higashiura N."/>
            <person name="Hadano H."/>
            <person name="Hirakawa H."/>
            <person name="Matsutani M."/>
            <person name="Takabe S."/>
            <person name="Matsushita K."/>
            <person name="Azuma Y."/>
        </authorList>
    </citation>
    <scope>NUCLEOTIDE SEQUENCE [LARGE SCALE GENOMIC DNA]</scope>
    <source>
        <strain evidence="4">MB58</strain>
    </source>
</reference>
<feature type="domain" description="Thioredoxin" evidence="2">
    <location>
        <begin position="27"/>
        <end position="177"/>
    </location>
</feature>
<gene>
    <name evidence="3" type="ORF">Amme_075_016</name>
</gene>
<dbReference type="InterPro" id="IPR041017">
    <property type="entry name" value="Thioredoxin_10"/>
</dbReference>
<dbReference type="Pfam" id="PF17991">
    <property type="entry name" value="Thioredoxin_10"/>
    <property type="match status" value="1"/>
</dbReference>
<name>A0A023D6J5_ACIMT</name>
<organism evidence="3 4">
    <name type="scientific">Acidomonas methanolica NBRC 104435</name>
    <dbReference type="NCBI Taxonomy" id="1231351"/>
    <lineage>
        <taxon>Bacteria</taxon>
        <taxon>Pseudomonadati</taxon>
        <taxon>Pseudomonadota</taxon>
        <taxon>Alphaproteobacteria</taxon>
        <taxon>Acetobacterales</taxon>
        <taxon>Acetobacteraceae</taxon>
        <taxon>Acidomonas</taxon>
    </lineage>
</organism>
<feature type="signal peptide" evidence="1">
    <location>
        <begin position="1"/>
        <end position="18"/>
    </location>
</feature>
<evidence type="ECO:0000259" key="2">
    <source>
        <dbReference type="PROSITE" id="PS51352"/>
    </source>
</evidence>